<proteinExistence type="predicted"/>
<dbReference type="Proteomes" id="UP000593572">
    <property type="component" value="Unassembled WGS sequence"/>
</dbReference>
<organism evidence="1 2">
    <name type="scientific">Gossypium lobatum</name>
    <dbReference type="NCBI Taxonomy" id="34289"/>
    <lineage>
        <taxon>Eukaryota</taxon>
        <taxon>Viridiplantae</taxon>
        <taxon>Streptophyta</taxon>
        <taxon>Embryophyta</taxon>
        <taxon>Tracheophyta</taxon>
        <taxon>Spermatophyta</taxon>
        <taxon>Magnoliopsida</taxon>
        <taxon>eudicotyledons</taxon>
        <taxon>Gunneridae</taxon>
        <taxon>Pentapetalae</taxon>
        <taxon>rosids</taxon>
        <taxon>malvids</taxon>
        <taxon>Malvales</taxon>
        <taxon>Malvaceae</taxon>
        <taxon>Malvoideae</taxon>
        <taxon>Gossypium</taxon>
    </lineage>
</organism>
<name>A0A7J8MWT7_9ROSI</name>
<accession>A0A7J8MWT7</accession>
<reference evidence="1 2" key="1">
    <citation type="journal article" date="2019" name="Genome Biol. Evol.">
        <title>Insights into the evolution of the New World diploid cottons (Gossypium, subgenus Houzingenia) based on genome sequencing.</title>
        <authorList>
            <person name="Grover C.E."/>
            <person name="Arick M.A. 2nd"/>
            <person name="Thrash A."/>
            <person name="Conover J.L."/>
            <person name="Sanders W.S."/>
            <person name="Peterson D.G."/>
            <person name="Frelichowski J.E."/>
            <person name="Scheffler J.A."/>
            <person name="Scheffler B.E."/>
            <person name="Wendel J.F."/>
        </authorList>
    </citation>
    <scope>NUCLEOTIDE SEQUENCE [LARGE SCALE GENOMIC DNA]</scope>
    <source>
        <strain evidence="1">157</strain>
        <tissue evidence="1">Leaf</tissue>
    </source>
</reference>
<gene>
    <name evidence="1" type="ORF">Golob_006580</name>
</gene>
<comment type="caution">
    <text evidence="1">The sequence shown here is derived from an EMBL/GenBank/DDBJ whole genome shotgun (WGS) entry which is preliminary data.</text>
</comment>
<dbReference type="AlphaFoldDB" id="A0A7J8MWT7"/>
<sequence length="19" mass="2235">MQVCELDRCASSINDYKRC</sequence>
<keyword evidence="2" id="KW-1185">Reference proteome</keyword>
<evidence type="ECO:0000313" key="2">
    <source>
        <dbReference type="Proteomes" id="UP000593572"/>
    </source>
</evidence>
<dbReference type="EMBL" id="JABEZX010000010">
    <property type="protein sequence ID" value="MBA0569124.1"/>
    <property type="molecule type" value="Genomic_DNA"/>
</dbReference>
<protein>
    <submittedName>
        <fullName evidence="1">Uncharacterized protein</fullName>
    </submittedName>
</protein>
<evidence type="ECO:0000313" key="1">
    <source>
        <dbReference type="EMBL" id="MBA0569124.1"/>
    </source>
</evidence>